<keyword evidence="5 12" id="KW-0812">Transmembrane</keyword>
<dbReference type="GO" id="GO:0005886">
    <property type="term" value="C:plasma membrane"/>
    <property type="evidence" value="ECO:0007669"/>
    <property type="project" value="UniProtKB-SubCell"/>
</dbReference>
<evidence type="ECO:0000313" key="15">
    <source>
        <dbReference type="EMBL" id="SBW08218.1"/>
    </source>
</evidence>
<keyword evidence="3 12" id="KW-0444">Lipid biosynthesis</keyword>
<evidence type="ECO:0000256" key="1">
    <source>
        <dbReference type="ARBA" id="ARBA00004651"/>
    </source>
</evidence>
<accession>A0A212K9E1</accession>
<feature type="active site" evidence="12">
    <location>
        <position position="398"/>
    </location>
</feature>
<dbReference type="CDD" id="cd09112">
    <property type="entry name" value="PLDc_CLS_2"/>
    <property type="match status" value="1"/>
</dbReference>
<dbReference type="InterPro" id="IPR027379">
    <property type="entry name" value="CLS_N"/>
</dbReference>
<evidence type="ECO:0000256" key="3">
    <source>
        <dbReference type="ARBA" id="ARBA00022516"/>
    </source>
</evidence>
<dbReference type="CDD" id="cd09110">
    <property type="entry name" value="PLDc_CLS_1"/>
    <property type="match status" value="1"/>
</dbReference>
<evidence type="ECO:0000256" key="11">
    <source>
        <dbReference type="ARBA" id="ARBA00023264"/>
    </source>
</evidence>
<comment type="subcellular location">
    <subcellularLocation>
        <location evidence="1 12">Cell membrane</location>
        <topology evidence="1 12">Multi-pass membrane protein</topology>
    </subcellularLocation>
</comment>
<keyword evidence="8 12" id="KW-0443">Lipid metabolism</keyword>
<feature type="domain" description="PLD phosphodiesterase" evidence="14">
    <location>
        <begin position="391"/>
        <end position="418"/>
    </location>
</feature>
<keyword evidence="10 12" id="KW-0594">Phospholipid biosynthesis</keyword>
<dbReference type="SMART" id="SM00155">
    <property type="entry name" value="PLDc"/>
    <property type="match status" value="2"/>
</dbReference>
<dbReference type="AlphaFoldDB" id="A0A212K9E1"/>
<reference evidence="15" key="1">
    <citation type="submission" date="2016-04" db="EMBL/GenBank/DDBJ databases">
        <authorList>
            <person name="Evans L.H."/>
            <person name="Alamgir A."/>
            <person name="Owens N."/>
            <person name="Weber N.D."/>
            <person name="Virtaneva K."/>
            <person name="Barbian K."/>
            <person name="Babar A."/>
            <person name="Rosenke K."/>
        </authorList>
    </citation>
    <scope>NUCLEOTIDE SEQUENCE</scope>
    <source>
        <strain evidence="15">86-2</strain>
    </source>
</reference>
<evidence type="ECO:0000256" key="8">
    <source>
        <dbReference type="ARBA" id="ARBA00023098"/>
    </source>
</evidence>
<sequence length="478" mass="54778">MDVAAQATDHLILLFQILYVVTALGTMVVIISENRNPLKTISWVLILLLLPLVGLIIYYFFGEDNRKQRLISHKMYKKLNRRSIGRRELLETLNPPVEYKGLVNLLNRLKGTPLYGGSSVTFYSSGPDKFEALFEELERAEKHIHIQYYIFLDDEIGCKTRDILLRKAAEGVEVRLIYDDVGSWKAKRRFFKDMQAGGVEVQPFLKVAFKFLTSRVNYRNHRKIVVVDGKVGFVGGMNVADRYINGVGSGIWRDSHVKIEGKAVAGLQTSFLIDWYSSRKEFLASDTYYPILDTEGDNMIQLVTSGPVGQFKDIHLGILQAISNAKESVYIQTPYFIPTDSLMQVIQMAAMRGVDVRLMLPRHSDTTFVHIASMSFLKEVLDAKVNVYFFEAGFLHSKLMTVDNSLTITGSANMDMRSFEHNFEIDAFIYSEETCRRAQEIFLKDMECSTQLLVEEWDQRSRIEKFKESVMRLFSPLL</sequence>
<keyword evidence="4 12" id="KW-0808">Transferase</keyword>
<feature type="active site" evidence="12">
    <location>
        <position position="221"/>
    </location>
</feature>
<feature type="transmembrane region" description="Helical" evidence="12">
    <location>
        <begin position="12"/>
        <end position="31"/>
    </location>
</feature>
<dbReference type="InterPro" id="IPR022924">
    <property type="entry name" value="Cardiolipin_synthase"/>
</dbReference>
<keyword evidence="9 12" id="KW-0472">Membrane</keyword>
<name>A0A212K9E1_9BACT</name>
<feature type="active site" evidence="12">
    <location>
        <position position="403"/>
    </location>
</feature>
<dbReference type="EC" id="2.7.8.-" evidence="12 13"/>
<dbReference type="InterPro" id="IPR030874">
    <property type="entry name" value="Cardiolipin_synth_Firmi"/>
</dbReference>
<feature type="active site" evidence="12">
    <location>
        <position position="396"/>
    </location>
</feature>
<evidence type="ECO:0000256" key="7">
    <source>
        <dbReference type="ARBA" id="ARBA00022989"/>
    </source>
</evidence>
<evidence type="ECO:0000256" key="5">
    <source>
        <dbReference type="ARBA" id="ARBA00022692"/>
    </source>
</evidence>
<dbReference type="Gene3D" id="3.30.870.10">
    <property type="entry name" value="Endonuclease Chain A"/>
    <property type="match status" value="2"/>
</dbReference>
<dbReference type="SUPFAM" id="SSF56024">
    <property type="entry name" value="Phospholipase D/nuclease"/>
    <property type="match status" value="2"/>
</dbReference>
<keyword evidence="2 12" id="KW-1003">Cell membrane</keyword>
<dbReference type="Pfam" id="PF13396">
    <property type="entry name" value="PLDc_N"/>
    <property type="match status" value="1"/>
</dbReference>
<evidence type="ECO:0000256" key="2">
    <source>
        <dbReference type="ARBA" id="ARBA00022475"/>
    </source>
</evidence>
<evidence type="ECO:0000256" key="4">
    <source>
        <dbReference type="ARBA" id="ARBA00022679"/>
    </source>
</evidence>
<gene>
    <name evidence="15" type="ORF">KL86DYS2_13321</name>
</gene>
<organism evidence="15">
    <name type="scientific">uncultured Dysgonomonas sp</name>
    <dbReference type="NCBI Taxonomy" id="206096"/>
    <lineage>
        <taxon>Bacteria</taxon>
        <taxon>Pseudomonadati</taxon>
        <taxon>Bacteroidota</taxon>
        <taxon>Bacteroidia</taxon>
        <taxon>Bacteroidales</taxon>
        <taxon>Dysgonomonadaceae</taxon>
        <taxon>Dysgonomonas</taxon>
        <taxon>environmental samples</taxon>
    </lineage>
</organism>
<comment type="function">
    <text evidence="12">Catalyzes the reversible phosphatidyl group transfer from one phosphatidylglycerol molecule to another to form cardiolipin (CL) (diphosphatidylglycerol) and glycerol.</text>
</comment>
<dbReference type="PROSITE" id="PS50035">
    <property type="entry name" value="PLD"/>
    <property type="match status" value="2"/>
</dbReference>
<evidence type="ECO:0000256" key="6">
    <source>
        <dbReference type="ARBA" id="ARBA00022737"/>
    </source>
</evidence>
<evidence type="ECO:0000256" key="13">
    <source>
        <dbReference type="NCBIfam" id="TIGR04265"/>
    </source>
</evidence>
<keyword evidence="11 12" id="KW-1208">Phospholipid metabolism</keyword>
<dbReference type="GO" id="GO:0008808">
    <property type="term" value="F:cardiolipin synthase activity"/>
    <property type="evidence" value="ECO:0007669"/>
    <property type="project" value="UniProtKB-UniRule"/>
</dbReference>
<evidence type="ECO:0000256" key="12">
    <source>
        <dbReference type="HAMAP-Rule" id="MF_01916"/>
    </source>
</evidence>
<evidence type="ECO:0000256" key="10">
    <source>
        <dbReference type="ARBA" id="ARBA00023209"/>
    </source>
</evidence>
<dbReference type="RefSeq" id="WP_296952008.1">
    <property type="nucleotide sequence ID" value="NZ_LT599021.1"/>
</dbReference>
<dbReference type="Pfam" id="PF13091">
    <property type="entry name" value="PLDc_2"/>
    <property type="match status" value="2"/>
</dbReference>
<dbReference type="HAMAP" id="MF_01916">
    <property type="entry name" value="Cardiolipin_synth_Cls"/>
    <property type="match status" value="1"/>
</dbReference>
<protein>
    <recommendedName>
        <fullName evidence="12 13">Cardiolipin synthase</fullName>
        <shortName evidence="12">CL synthase</shortName>
        <ecNumber evidence="12 13">2.7.8.-</ecNumber>
    </recommendedName>
</protein>
<dbReference type="PANTHER" id="PTHR21248:SF22">
    <property type="entry name" value="PHOSPHOLIPASE D"/>
    <property type="match status" value="1"/>
</dbReference>
<feature type="active site" evidence="12">
    <location>
        <position position="228"/>
    </location>
</feature>
<evidence type="ECO:0000256" key="9">
    <source>
        <dbReference type="ARBA" id="ARBA00023136"/>
    </source>
</evidence>
<dbReference type="InterPro" id="IPR001736">
    <property type="entry name" value="PLipase_D/transphosphatidylase"/>
</dbReference>
<proteinExistence type="inferred from homology"/>
<keyword evidence="6" id="KW-0677">Repeat</keyword>
<dbReference type="InterPro" id="IPR025202">
    <property type="entry name" value="PLD-like_dom"/>
</dbReference>
<comment type="similarity">
    <text evidence="12">Belongs to the phospholipase D family. Cardiolipin synthase subfamily.</text>
</comment>
<dbReference type="GO" id="GO:0032049">
    <property type="term" value="P:cardiolipin biosynthetic process"/>
    <property type="evidence" value="ECO:0007669"/>
    <property type="project" value="UniProtKB-UniRule"/>
</dbReference>
<feature type="domain" description="PLD phosphodiesterase" evidence="14">
    <location>
        <begin position="216"/>
        <end position="243"/>
    </location>
</feature>
<keyword evidence="7 12" id="KW-1133">Transmembrane helix</keyword>
<evidence type="ECO:0000259" key="14">
    <source>
        <dbReference type="PROSITE" id="PS50035"/>
    </source>
</evidence>
<dbReference type="EMBL" id="FLUL01000001">
    <property type="protein sequence ID" value="SBW08218.1"/>
    <property type="molecule type" value="Genomic_DNA"/>
</dbReference>
<dbReference type="PANTHER" id="PTHR21248">
    <property type="entry name" value="CARDIOLIPIN SYNTHASE"/>
    <property type="match status" value="1"/>
</dbReference>
<dbReference type="NCBIfam" id="TIGR04265">
    <property type="entry name" value="bac_cardiolipin"/>
    <property type="match status" value="1"/>
</dbReference>
<feature type="active site" evidence="12">
    <location>
        <position position="223"/>
    </location>
</feature>
<comment type="catalytic activity">
    <reaction evidence="12">
        <text>2 a 1,2-diacyl-sn-glycero-3-phospho-(1'-sn-glycerol) = a cardiolipin + glycerol</text>
        <dbReference type="Rhea" id="RHEA:31451"/>
        <dbReference type="ChEBI" id="CHEBI:17754"/>
        <dbReference type="ChEBI" id="CHEBI:62237"/>
        <dbReference type="ChEBI" id="CHEBI:64716"/>
    </reaction>
</comment>
<feature type="transmembrane region" description="Helical" evidence="12">
    <location>
        <begin position="43"/>
        <end position="61"/>
    </location>
</feature>